<proteinExistence type="predicted"/>
<evidence type="ECO:0000313" key="3">
    <source>
        <dbReference type="Proteomes" id="UP000717696"/>
    </source>
</evidence>
<reference evidence="2" key="1">
    <citation type="journal article" date="2021" name="Nat. Commun.">
        <title>Genetic determinants of endophytism in the Arabidopsis root mycobiome.</title>
        <authorList>
            <person name="Mesny F."/>
            <person name="Miyauchi S."/>
            <person name="Thiergart T."/>
            <person name="Pickel B."/>
            <person name="Atanasova L."/>
            <person name="Karlsson M."/>
            <person name="Huettel B."/>
            <person name="Barry K.W."/>
            <person name="Haridas S."/>
            <person name="Chen C."/>
            <person name="Bauer D."/>
            <person name="Andreopoulos W."/>
            <person name="Pangilinan J."/>
            <person name="LaButti K."/>
            <person name="Riley R."/>
            <person name="Lipzen A."/>
            <person name="Clum A."/>
            <person name="Drula E."/>
            <person name="Henrissat B."/>
            <person name="Kohler A."/>
            <person name="Grigoriev I.V."/>
            <person name="Martin F.M."/>
            <person name="Hacquard S."/>
        </authorList>
    </citation>
    <scope>NUCLEOTIDE SEQUENCE</scope>
    <source>
        <strain evidence="2">MPI-CAGE-AT-0021</strain>
    </source>
</reference>
<evidence type="ECO:0000256" key="1">
    <source>
        <dbReference type="SAM" id="Coils"/>
    </source>
</evidence>
<keyword evidence="1" id="KW-0175">Coiled coil</keyword>
<keyword evidence="3" id="KW-1185">Reference proteome</keyword>
<protein>
    <submittedName>
        <fullName evidence="2">Uncharacterized protein</fullName>
    </submittedName>
</protein>
<organism evidence="2 3">
    <name type="scientific">Dactylonectria estremocensis</name>
    <dbReference type="NCBI Taxonomy" id="1079267"/>
    <lineage>
        <taxon>Eukaryota</taxon>
        <taxon>Fungi</taxon>
        <taxon>Dikarya</taxon>
        <taxon>Ascomycota</taxon>
        <taxon>Pezizomycotina</taxon>
        <taxon>Sordariomycetes</taxon>
        <taxon>Hypocreomycetidae</taxon>
        <taxon>Hypocreales</taxon>
        <taxon>Nectriaceae</taxon>
        <taxon>Dactylonectria</taxon>
    </lineage>
</organism>
<gene>
    <name evidence="2" type="ORF">B0J13DRAFT_459073</name>
</gene>
<sequence>MLVGMLDHQFKQSHYDSIVLSGLAIMGIDGEGKWIEPAEYTPKYSGVIKVARMLVLYQSYIEREDEVAEKMKVMEEEQAREEAEGMYRIVRRKSHRFMTRVSERDDSEPTPMDWIYDTRTYGMKIRYATAAGGTIDWRGNMIIYRSVRVTTSQLSEMMHTLVQEARSILCNLTMVGDSDIEALPKINWSRMEDDHSETHISYSFLRDERNKWVAHGKDWVLNRILESKKRQKEWLSGRADDTCPYQIKAVRAYGRNVEQFRELL</sequence>
<dbReference type="AlphaFoldDB" id="A0A9P9ICN5"/>
<comment type="caution">
    <text evidence="2">The sequence shown here is derived from an EMBL/GenBank/DDBJ whole genome shotgun (WGS) entry which is preliminary data.</text>
</comment>
<feature type="coiled-coil region" evidence="1">
    <location>
        <begin position="57"/>
        <end position="84"/>
    </location>
</feature>
<dbReference type="EMBL" id="JAGMUU010000035">
    <property type="protein sequence ID" value="KAH7116673.1"/>
    <property type="molecule type" value="Genomic_DNA"/>
</dbReference>
<evidence type="ECO:0000313" key="2">
    <source>
        <dbReference type="EMBL" id="KAH7116673.1"/>
    </source>
</evidence>
<accession>A0A9P9ICN5</accession>
<dbReference type="Proteomes" id="UP000717696">
    <property type="component" value="Unassembled WGS sequence"/>
</dbReference>
<dbReference type="OrthoDB" id="5245264at2759"/>
<name>A0A9P9ICN5_9HYPO</name>